<proteinExistence type="predicted"/>
<keyword evidence="2" id="KW-1185">Reference proteome</keyword>
<evidence type="ECO:0000313" key="1">
    <source>
        <dbReference type="EMBL" id="MBK1644152.1"/>
    </source>
</evidence>
<reference evidence="1 2" key="1">
    <citation type="journal article" date="2020" name="Microorganisms">
        <title>Osmotic Adaptation and Compatible Solute Biosynthesis of Phototrophic Bacteria as Revealed from Genome Analyses.</title>
        <authorList>
            <person name="Imhoff J.F."/>
            <person name="Rahn T."/>
            <person name="Kunzel S."/>
            <person name="Keller A."/>
            <person name="Neulinger S.C."/>
        </authorList>
    </citation>
    <scope>NUCLEOTIDE SEQUENCE [LARGE SCALE GENOMIC DNA]</scope>
    <source>
        <strain evidence="1 2">DSM 21303</strain>
    </source>
</reference>
<protein>
    <submittedName>
        <fullName evidence="1">ATP-dependent DNA ligase</fullName>
    </submittedName>
</protein>
<dbReference type="EMBL" id="NRSD01000004">
    <property type="protein sequence ID" value="MBK1644152.1"/>
    <property type="molecule type" value="Genomic_DNA"/>
</dbReference>
<name>A0A9X0WHE3_9GAMM</name>
<dbReference type="RefSeq" id="WP_200386949.1">
    <property type="nucleotide sequence ID" value="NZ_NRSD01000004.1"/>
</dbReference>
<keyword evidence="1" id="KW-0436">Ligase</keyword>
<dbReference type="Pfam" id="PF10670">
    <property type="entry name" value="DUF4198"/>
    <property type="match status" value="1"/>
</dbReference>
<dbReference type="GO" id="GO:0016874">
    <property type="term" value="F:ligase activity"/>
    <property type="evidence" value="ECO:0007669"/>
    <property type="project" value="UniProtKB-KW"/>
</dbReference>
<gene>
    <name evidence="1" type="ORF">CKO25_05690</name>
</gene>
<evidence type="ECO:0000313" key="2">
    <source>
        <dbReference type="Proteomes" id="UP001138802"/>
    </source>
</evidence>
<dbReference type="InterPro" id="IPR019613">
    <property type="entry name" value="DUF4198"/>
</dbReference>
<comment type="caution">
    <text evidence="1">The sequence shown here is derived from an EMBL/GenBank/DDBJ whole genome shotgun (WGS) entry which is preliminary data.</text>
</comment>
<dbReference type="Proteomes" id="UP001138802">
    <property type="component" value="Unassembled WGS sequence"/>
</dbReference>
<sequence>MSTTRTHDRDRILLLMLLLGSAWGTSAHFQELIPSQDIVSGDTGAQLRFEMRFTHPMDAGPLMSMDPPLAVGVLGPGGRDSLLSSLEAVEVDGQQTFQFDYQIKAPGDHLFYVEPAPYWEPAEGVMIQHYTKVVVDGYGGGDEWDADLGLPVEIQPLTRPYGLWAGNLFRGIVKQEGEPVPFATVEVEWRNDGSVTPPFAAYSTQVVKADAQGVFSYAMPRAGWWGFAALIEGEEPMMNPHGEAVPLELGALIWVYAREMR</sequence>
<dbReference type="AlphaFoldDB" id="A0A9X0WHE3"/>
<accession>A0A9X0WHE3</accession>
<organism evidence="1 2">
    <name type="scientific">Thiocapsa imhoffii</name>
    <dbReference type="NCBI Taxonomy" id="382777"/>
    <lineage>
        <taxon>Bacteria</taxon>
        <taxon>Pseudomonadati</taxon>
        <taxon>Pseudomonadota</taxon>
        <taxon>Gammaproteobacteria</taxon>
        <taxon>Chromatiales</taxon>
        <taxon>Chromatiaceae</taxon>
        <taxon>Thiocapsa</taxon>
    </lineage>
</organism>